<protein>
    <submittedName>
        <fullName evidence="2">Uncharacterized protein</fullName>
    </submittedName>
</protein>
<organism evidence="2 3">
    <name type="scientific">Candidatus Borkfalkia avistercoris</name>
    <dbReference type="NCBI Taxonomy" id="2838504"/>
    <lineage>
        <taxon>Bacteria</taxon>
        <taxon>Bacillati</taxon>
        <taxon>Bacillota</taxon>
        <taxon>Clostridia</taxon>
        <taxon>Christensenellales</taxon>
        <taxon>Christensenellaceae</taxon>
        <taxon>Candidatus Borkfalkia</taxon>
    </lineage>
</organism>
<dbReference type="InterPro" id="IPR046088">
    <property type="entry name" value="DUF6106"/>
</dbReference>
<evidence type="ECO:0000313" key="3">
    <source>
        <dbReference type="Proteomes" id="UP000824132"/>
    </source>
</evidence>
<reference evidence="2" key="2">
    <citation type="submission" date="2021-04" db="EMBL/GenBank/DDBJ databases">
        <authorList>
            <person name="Gilroy R."/>
        </authorList>
    </citation>
    <scope>NUCLEOTIDE SEQUENCE</scope>
    <source>
        <strain evidence="2">CHK187-5294</strain>
    </source>
</reference>
<name>A0A9D2CZG6_9FIRM</name>
<comment type="caution">
    <text evidence="2">The sequence shown here is derived from an EMBL/GenBank/DDBJ whole genome shotgun (WGS) entry which is preliminary data.</text>
</comment>
<keyword evidence="1" id="KW-1133">Transmembrane helix</keyword>
<keyword evidence="1" id="KW-0472">Membrane</keyword>
<evidence type="ECO:0000256" key="1">
    <source>
        <dbReference type="SAM" id="Phobius"/>
    </source>
</evidence>
<proteinExistence type="predicted"/>
<gene>
    <name evidence="2" type="ORF">H9727_04930</name>
</gene>
<dbReference type="Proteomes" id="UP000824132">
    <property type="component" value="Unassembled WGS sequence"/>
</dbReference>
<feature type="transmembrane region" description="Helical" evidence="1">
    <location>
        <begin position="23"/>
        <end position="47"/>
    </location>
</feature>
<dbReference type="EMBL" id="DXCL01000026">
    <property type="protein sequence ID" value="HIZ03612.1"/>
    <property type="molecule type" value="Genomic_DNA"/>
</dbReference>
<sequence>MQEVFYEESVDTHNQASAKRKYLVYKIFSIISAVFAFIAILNVLFGIPIDEEVGFTTATIIALVVWLVIAALMIVLAVMLARKKHAFFLSYDYTFVSGDLRISKVFNNRRRKHLYNIPTDRIIKIGRVGSDSYEKLKKSPDVKEDILTPNTEADEDKEFFYVHAQTNVGKKILVLECRQQLLFTVIRYMNKPNILETEFNKKPGISR</sequence>
<reference evidence="2" key="1">
    <citation type="journal article" date="2021" name="PeerJ">
        <title>Extensive microbial diversity within the chicken gut microbiome revealed by metagenomics and culture.</title>
        <authorList>
            <person name="Gilroy R."/>
            <person name="Ravi A."/>
            <person name="Getino M."/>
            <person name="Pursley I."/>
            <person name="Horton D.L."/>
            <person name="Alikhan N.F."/>
            <person name="Baker D."/>
            <person name="Gharbi K."/>
            <person name="Hall N."/>
            <person name="Watson M."/>
            <person name="Adriaenssens E.M."/>
            <person name="Foster-Nyarko E."/>
            <person name="Jarju S."/>
            <person name="Secka A."/>
            <person name="Antonio M."/>
            <person name="Oren A."/>
            <person name="Chaudhuri R.R."/>
            <person name="La Ragione R."/>
            <person name="Hildebrand F."/>
            <person name="Pallen M.J."/>
        </authorList>
    </citation>
    <scope>NUCLEOTIDE SEQUENCE</scope>
    <source>
        <strain evidence="2">CHK187-5294</strain>
    </source>
</reference>
<evidence type="ECO:0000313" key="2">
    <source>
        <dbReference type="EMBL" id="HIZ03612.1"/>
    </source>
</evidence>
<dbReference type="Pfam" id="PF19601">
    <property type="entry name" value="DUF6106"/>
    <property type="match status" value="1"/>
</dbReference>
<accession>A0A9D2CZG6</accession>
<dbReference type="AlphaFoldDB" id="A0A9D2CZG6"/>
<keyword evidence="1" id="KW-0812">Transmembrane</keyword>
<feature type="transmembrane region" description="Helical" evidence="1">
    <location>
        <begin position="53"/>
        <end position="81"/>
    </location>
</feature>